<reference evidence="2 3" key="1">
    <citation type="journal article" date="2015" name="Microbes Environ.">
        <title>Distribution and evolution of nitrogen fixation genes in the phylum bacteroidetes.</title>
        <authorList>
            <person name="Inoue J."/>
            <person name="Oshima K."/>
            <person name="Suda W."/>
            <person name="Sakamoto M."/>
            <person name="Iino T."/>
            <person name="Noda S."/>
            <person name="Hongoh Y."/>
            <person name="Hattori M."/>
            <person name="Ohkuma M."/>
        </authorList>
    </citation>
    <scope>NUCLEOTIDE SEQUENCE [LARGE SCALE GENOMIC DNA]</scope>
    <source>
        <strain evidence="2">JCM 15548</strain>
    </source>
</reference>
<dbReference type="RefSeq" id="WP_062125613.1">
    <property type="nucleotide sequence ID" value="NZ_BAZW01000025.1"/>
</dbReference>
<sequence length="232" mass="25503">MSALKIDIQPELSDLFPDLTIGCILAGVEVTPSDGELKEEMQELCDKLVPDLTPESIRRHPVVEMTKNAYRKMGKDPNRYRPAAESLLRRLASGKGLYHVNNMVDILNMVSVATGFSIGGYDGDKIQGSVTFGLGRNQEPYRGIGRGELNIENLPVFRDETGAFGTSTSDSVRTMVTGDTRKFLMVFPAFEKMDEPLNGALEYAEKLLVELGGVKEMTVGWQGKGAAKKELQ</sequence>
<dbReference type="SMART" id="SM00873">
    <property type="entry name" value="B3_4"/>
    <property type="match status" value="1"/>
</dbReference>
<dbReference type="AlphaFoldDB" id="A0A0E9LZ22"/>
<dbReference type="Proteomes" id="UP000032900">
    <property type="component" value="Unassembled WGS sequence"/>
</dbReference>
<feature type="domain" description="B3/B4 tRNA-binding" evidence="1">
    <location>
        <begin position="67"/>
        <end position="213"/>
    </location>
</feature>
<proteinExistence type="predicted"/>
<dbReference type="InterPro" id="IPR020825">
    <property type="entry name" value="Phe-tRNA_synthase-like_B3/B4"/>
</dbReference>
<dbReference type="SUPFAM" id="SSF56037">
    <property type="entry name" value="PheT/TilS domain"/>
    <property type="match status" value="1"/>
</dbReference>
<dbReference type="STRING" id="1236989.JCM15548_12827"/>
<evidence type="ECO:0000313" key="3">
    <source>
        <dbReference type="Proteomes" id="UP000032900"/>
    </source>
</evidence>
<dbReference type="PANTHER" id="PTHR39209:SF2">
    <property type="entry name" value="CYTOPLASMIC PROTEIN"/>
    <property type="match status" value="1"/>
</dbReference>
<dbReference type="Gene3D" id="3.50.40.10">
    <property type="entry name" value="Phenylalanyl-trna Synthetase, Chain B, domain 3"/>
    <property type="match status" value="1"/>
</dbReference>
<dbReference type="InterPro" id="IPR005146">
    <property type="entry name" value="B3/B4_tRNA-bd"/>
</dbReference>
<organism evidence="2 3">
    <name type="scientific">Geofilum rubicundum JCM 15548</name>
    <dbReference type="NCBI Taxonomy" id="1236989"/>
    <lineage>
        <taxon>Bacteria</taxon>
        <taxon>Pseudomonadati</taxon>
        <taxon>Bacteroidota</taxon>
        <taxon>Bacteroidia</taxon>
        <taxon>Marinilabiliales</taxon>
        <taxon>Marinilabiliaceae</taxon>
        <taxon>Geofilum</taxon>
    </lineage>
</organism>
<dbReference type="PANTHER" id="PTHR39209">
    <property type="match status" value="1"/>
</dbReference>
<dbReference type="GO" id="GO:0003723">
    <property type="term" value="F:RNA binding"/>
    <property type="evidence" value="ECO:0007669"/>
    <property type="project" value="InterPro"/>
</dbReference>
<evidence type="ECO:0000259" key="1">
    <source>
        <dbReference type="SMART" id="SM00873"/>
    </source>
</evidence>
<evidence type="ECO:0000313" key="2">
    <source>
        <dbReference type="EMBL" id="GAO30543.1"/>
    </source>
</evidence>
<dbReference type="EMBL" id="BAZW01000025">
    <property type="protein sequence ID" value="GAO30543.1"/>
    <property type="molecule type" value="Genomic_DNA"/>
</dbReference>
<comment type="caution">
    <text evidence="2">The sequence shown here is derived from an EMBL/GenBank/DDBJ whole genome shotgun (WGS) entry which is preliminary data.</text>
</comment>
<keyword evidence="3" id="KW-1185">Reference proteome</keyword>
<name>A0A0E9LZ22_9BACT</name>
<dbReference type="GO" id="GO:0004826">
    <property type="term" value="F:phenylalanine-tRNA ligase activity"/>
    <property type="evidence" value="ECO:0007669"/>
    <property type="project" value="InterPro"/>
</dbReference>
<protein>
    <recommendedName>
        <fullName evidence="1">B3/B4 tRNA-binding domain-containing protein</fullName>
    </recommendedName>
</protein>
<dbReference type="Pfam" id="PF03483">
    <property type="entry name" value="B3_4"/>
    <property type="match status" value="1"/>
</dbReference>
<accession>A0A0E9LZ22</accession>
<dbReference type="OrthoDB" id="9789812at2"/>
<gene>
    <name evidence="2" type="ORF">JCM15548_12827</name>
</gene>